<proteinExistence type="predicted"/>
<feature type="transmembrane region" description="Helical" evidence="2">
    <location>
        <begin position="110"/>
        <end position="130"/>
    </location>
</feature>
<sequence length="224" mass="24924">MNNRLVILLCIAMLAPNAFAEAAQQDLHFASLAEEITNSTRTMGQIFGFVMVISGIYYSIINPNALMFLMCVGGGLVIMNLTSLVDTILASTAENPDIVINNESSSGGTFFKTLFFLALLPMGYFVYTQVRDNGLSLRRFSRIVSNETASRTTQTQTSQRSRDEIKTILDVGESRSRNASQNTRKPTRSPHERNVKIDESEEGISIFADDRPVVRSINFDSYDE</sequence>
<comment type="caution">
    <text evidence="4">The sequence shown here is derived from an EMBL/GenBank/DDBJ whole genome shotgun (WGS) entry which is preliminary data.</text>
</comment>
<evidence type="ECO:0000256" key="1">
    <source>
        <dbReference type="SAM" id="MobiDB-lite"/>
    </source>
</evidence>
<feature type="signal peptide" evidence="3">
    <location>
        <begin position="1"/>
        <end position="20"/>
    </location>
</feature>
<organism evidence="4 5">
    <name type="scientific">Vibrio jasicida</name>
    <dbReference type="NCBI Taxonomy" id="766224"/>
    <lineage>
        <taxon>Bacteria</taxon>
        <taxon>Pseudomonadati</taxon>
        <taxon>Pseudomonadota</taxon>
        <taxon>Gammaproteobacteria</taxon>
        <taxon>Vibrionales</taxon>
        <taxon>Vibrionaceae</taxon>
        <taxon>Vibrio</taxon>
    </lineage>
</organism>
<evidence type="ECO:0000313" key="5">
    <source>
        <dbReference type="Proteomes" id="UP001295462"/>
    </source>
</evidence>
<evidence type="ECO:0000256" key="2">
    <source>
        <dbReference type="SAM" id="Phobius"/>
    </source>
</evidence>
<dbReference type="RefSeq" id="WP_409589768.1">
    <property type="nucleotide sequence ID" value="NZ_CAKMTZ010000104.1"/>
</dbReference>
<feature type="chain" id="PRO_5043796056" evidence="3">
    <location>
        <begin position="21"/>
        <end position="224"/>
    </location>
</feature>
<keyword evidence="2" id="KW-1133">Transmembrane helix</keyword>
<dbReference type="AlphaFoldDB" id="A0AAU9QTU7"/>
<feature type="transmembrane region" description="Helical" evidence="2">
    <location>
        <begin position="68"/>
        <end position="90"/>
    </location>
</feature>
<feature type="compositionally biased region" description="Basic and acidic residues" evidence="1">
    <location>
        <begin position="189"/>
        <end position="198"/>
    </location>
</feature>
<reference evidence="4" key="1">
    <citation type="submission" date="2022-01" db="EMBL/GenBank/DDBJ databases">
        <authorList>
            <person name="Lagorce A."/>
        </authorList>
    </citation>
    <scope>NUCLEOTIDE SEQUENCE</scope>
    <source>
        <strain evidence="4">Th15_F1_A12</strain>
    </source>
</reference>
<feature type="transmembrane region" description="Helical" evidence="2">
    <location>
        <begin position="44"/>
        <end position="61"/>
    </location>
</feature>
<protein>
    <submittedName>
        <fullName evidence="4">Uncharacterized protein</fullName>
    </submittedName>
</protein>
<name>A0AAU9QTU7_9VIBR</name>
<dbReference type="Proteomes" id="UP001295462">
    <property type="component" value="Unassembled WGS sequence"/>
</dbReference>
<keyword evidence="2" id="KW-0472">Membrane</keyword>
<evidence type="ECO:0000313" key="4">
    <source>
        <dbReference type="EMBL" id="CAH1601905.1"/>
    </source>
</evidence>
<evidence type="ECO:0000256" key="3">
    <source>
        <dbReference type="SAM" id="SignalP"/>
    </source>
</evidence>
<accession>A0AAU9QTU7</accession>
<keyword evidence="2" id="KW-0812">Transmembrane</keyword>
<feature type="region of interest" description="Disordered" evidence="1">
    <location>
        <begin position="170"/>
        <end position="201"/>
    </location>
</feature>
<dbReference type="EMBL" id="CAKMUD010000105">
    <property type="protein sequence ID" value="CAH1601905.1"/>
    <property type="molecule type" value="Genomic_DNA"/>
</dbReference>
<keyword evidence="3" id="KW-0732">Signal</keyword>
<gene>
    <name evidence="4" type="ORF">THF1A12_50319</name>
</gene>